<feature type="signal peptide" evidence="2">
    <location>
        <begin position="1"/>
        <end position="25"/>
    </location>
</feature>
<feature type="chain" id="PRO_5045958510" evidence="2">
    <location>
        <begin position="26"/>
        <end position="529"/>
    </location>
</feature>
<protein>
    <submittedName>
        <fullName evidence="3">Extracellular solute-binding protein</fullName>
    </submittedName>
</protein>
<evidence type="ECO:0000313" key="4">
    <source>
        <dbReference type="Proteomes" id="UP001161691"/>
    </source>
</evidence>
<evidence type="ECO:0000256" key="2">
    <source>
        <dbReference type="SAM" id="SignalP"/>
    </source>
</evidence>
<dbReference type="InterPro" id="IPR006059">
    <property type="entry name" value="SBP"/>
</dbReference>
<dbReference type="PROSITE" id="PS51257">
    <property type="entry name" value="PROKAR_LIPOPROTEIN"/>
    <property type="match status" value="1"/>
</dbReference>
<dbReference type="PANTHER" id="PTHR43649:SF12">
    <property type="entry name" value="DIACETYLCHITOBIOSE BINDING PROTEIN DASA"/>
    <property type="match status" value="1"/>
</dbReference>
<keyword evidence="2" id="KW-0732">Signal</keyword>
<evidence type="ECO:0000313" key="3">
    <source>
        <dbReference type="EMBL" id="MDI4644756.1"/>
    </source>
</evidence>
<evidence type="ECO:0000256" key="1">
    <source>
        <dbReference type="SAM" id="MobiDB-lite"/>
    </source>
</evidence>
<keyword evidence="4" id="KW-1185">Reference proteome</keyword>
<dbReference type="RefSeq" id="WP_282907743.1">
    <property type="nucleotide sequence ID" value="NZ_JAGRPV010000001.1"/>
</dbReference>
<dbReference type="EMBL" id="JAGRPV010000001">
    <property type="protein sequence ID" value="MDI4644756.1"/>
    <property type="molecule type" value="Genomic_DNA"/>
</dbReference>
<dbReference type="PANTHER" id="PTHR43649">
    <property type="entry name" value="ARABINOSE-BINDING PROTEIN-RELATED"/>
    <property type="match status" value="1"/>
</dbReference>
<reference evidence="3" key="1">
    <citation type="submission" date="2023-04" db="EMBL/GenBank/DDBJ databases">
        <title>Comparative genomic analysis of Cohnella hashimotonis sp. nov., isolated from the International Space Station.</title>
        <authorList>
            <person name="Venkateswaran K."/>
            <person name="Simpson A."/>
        </authorList>
    </citation>
    <scope>NUCLEOTIDE SEQUENCE</scope>
    <source>
        <strain evidence="3">F6_2S_P_1</strain>
    </source>
</reference>
<name>A0ABT6TD58_9BACL</name>
<gene>
    <name evidence="3" type="ORF">KB449_07255</name>
</gene>
<dbReference type="Pfam" id="PF01547">
    <property type="entry name" value="SBP_bac_1"/>
    <property type="match status" value="1"/>
</dbReference>
<accession>A0ABT6TD58</accession>
<sequence>MKKKTTGRSAAGVLVASALTAAMLAGCSGNNNNNAGASSSAPASPSASASSSAGGSASASASPSAALPEPGKISIFTEYSTAWPPQADWGVWKWVKEETNITVEQKTATTTTPSEALALAVSSGDMADVMSVFPADVQKFGSQGAFLDLSKHMDKMPNVKAYLDSHPVIKMRVTQPDGKILNIINDGAGAGNQLVWFYREDIFDKNGLTPPKTWDELYTTSKKLKELYPDSYPLVFRHGLGTLQIFAPSFGILPEYQKDPATGKMTYGPLNPNYKTMVEYLNKFYKEGLFPPDWLSMDYKAWTQFMATNKSFISVQYIGQIETMNNQLTEGRLKFMAPPLGAGDKAYLPQGGYEDYGFSIASNTKNLDAALRYLDYIYSEKGRDIQSWGKEGETYTVVDGKRKLNDVYKESNDLRRISGILSAGTYGWFDFEAPLSLIKESEREAYVESPKYQFPVASTMPILSKEETDSITTQIDAVYKYYSTSISKFIMGETPLTEWDNFLKELDKYGLQKVLQTYQVALDRQNASK</sequence>
<dbReference type="InterPro" id="IPR050490">
    <property type="entry name" value="Bact_solute-bd_prot1"/>
</dbReference>
<proteinExistence type="predicted"/>
<organism evidence="3 4">
    <name type="scientific">Cohnella hashimotonis</name>
    <dbReference type="NCBI Taxonomy" id="2826895"/>
    <lineage>
        <taxon>Bacteria</taxon>
        <taxon>Bacillati</taxon>
        <taxon>Bacillota</taxon>
        <taxon>Bacilli</taxon>
        <taxon>Bacillales</taxon>
        <taxon>Paenibacillaceae</taxon>
        <taxon>Cohnella</taxon>
    </lineage>
</organism>
<dbReference type="SUPFAM" id="SSF53850">
    <property type="entry name" value="Periplasmic binding protein-like II"/>
    <property type="match status" value="1"/>
</dbReference>
<feature type="region of interest" description="Disordered" evidence="1">
    <location>
        <begin position="30"/>
        <end position="67"/>
    </location>
</feature>
<comment type="caution">
    <text evidence="3">The sequence shown here is derived from an EMBL/GenBank/DDBJ whole genome shotgun (WGS) entry which is preliminary data.</text>
</comment>
<dbReference type="Gene3D" id="3.40.190.10">
    <property type="entry name" value="Periplasmic binding protein-like II"/>
    <property type="match status" value="2"/>
</dbReference>
<feature type="compositionally biased region" description="Low complexity" evidence="1">
    <location>
        <begin position="30"/>
        <end position="66"/>
    </location>
</feature>
<dbReference type="Proteomes" id="UP001161691">
    <property type="component" value="Unassembled WGS sequence"/>
</dbReference>